<gene>
    <name evidence="1" type="ORF">EYZ11_012976</name>
</gene>
<organism evidence="1 2">
    <name type="scientific">Aspergillus tanneri</name>
    <dbReference type="NCBI Taxonomy" id="1220188"/>
    <lineage>
        <taxon>Eukaryota</taxon>
        <taxon>Fungi</taxon>
        <taxon>Dikarya</taxon>
        <taxon>Ascomycota</taxon>
        <taxon>Pezizomycotina</taxon>
        <taxon>Eurotiomycetes</taxon>
        <taxon>Eurotiomycetidae</taxon>
        <taxon>Eurotiales</taxon>
        <taxon>Aspergillaceae</taxon>
        <taxon>Aspergillus</taxon>
        <taxon>Aspergillus subgen. Circumdati</taxon>
    </lineage>
</organism>
<reference evidence="1 2" key="1">
    <citation type="submission" date="2019-03" db="EMBL/GenBank/DDBJ databases">
        <title>The genome sequence of a newly discovered highly antifungal drug resistant Aspergillus species, Aspergillus tanneri NIH 1004.</title>
        <authorList>
            <person name="Mounaud S."/>
            <person name="Singh I."/>
            <person name="Joardar V."/>
            <person name="Pakala S."/>
            <person name="Pakala S."/>
            <person name="Venepally P."/>
            <person name="Hoover J."/>
            <person name="Nierman W."/>
            <person name="Chung J."/>
            <person name="Losada L."/>
        </authorList>
    </citation>
    <scope>NUCLEOTIDE SEQUENCE [LARGE SCALE GENOMIC DNA]</scope>
    <source>
        <strain evidence="1 2">NIH1004</strain>
    </source>
</reference>
<accession>A0A4S3J105</accession>
<keyword evidence="2" id="KW-1185">Reference proteome</keyword>
<proteinExistence type="predicted"/>
<name>A0A4S3J105_9EURO</name>
<dbReference type="VEuPathDB" id="FungiDB:EYZ11_012976"/>
<evidence type="ECO:0000313" key="1">
    <source>
        <dbReference type="EMBL" id="THC87578.1"/>
    </source>
</evidence>
<sequence>MSPNSAFRFYVNPVNMQIFSDTEWPKTPNCPLSHP</sequence>
<dbReference type="Proteomes" id="UP000308092">
    <property type="component" value="Unassembled WGS sequence"/>
</dbReference>
<protein>
    <submittedName>
        <fullName evidence="1">Uncharacterized protein</fullName>
    </submittedName>
</protein>
<dbReference type="AlphaFoldDB" id="A0A4S3J105"/>
<comment type="caution">
    <text evidence="1">The sequence shown here is derived from an EMBL/GenBank/DDBJ whole genome shotgun (WGS) entry which is preliminary data.</text>
</comment>
<dbReference type="EMBL" id="SOSA01001131">
    <property type="protein sequence ID" value="THC87578.1"/>
    <property type="molecule type" value="Genomic_DNA"/>
</dbReference>
<evidence type="ECO:0000313" key="2">
    <source>
        <dbReference type="Proteomes" id="UP000308092"/>
    </source>
</evidence>